<sequence length="184" mass="21294">MIDPADKQTQALPLEQPKRGRGRPATGKALSDAERARRYRANKKKRDDQPSRKDNEDGKEALYRRTVIQQAEQIRALEQQLVQQREEYNDLVHKLMTERDQLKRDLAAKPRRHRDQPAAELPESAYEDEPEAKTWTLQGRSGSGKWQNLAAGLDRKEASRQLDRVIDNKILGATKGRQYRIVEE</sequence>
<dbReference type="Proteomes" id="UP000433532">
    <property type="component" value="Unassembled WGS sequence"/>
</dbReference>
<evidence type="ECO:0000256" key="1">
    <source>
        <dbReference type="SAM" id="MobiDB-lite"/>
    </source>
</evidence>
<evidence type="ECO:0000313" key="2">
    <source>
        <dbReference type="EMBL" id="MUI39738.1"/>
    </source>
</evidence>
<dbReference type="AlphaFoldDB" id="A0A844NV60"/>
<feature type="compositionally biased region" description="Basic and acidic residues" evidence="1">
    <location>
        <begin position="45"/>
        <end position="63"/>
    </location>
</feature>
<dbReference type="RefSeq" id="WP_021263999.1">
    <property type="nucleotide sequence ID" value="NZ_JAATVZ010000018.1"/>
</dbReference>
<proteinExistence type="predicted"/>
<evidence type="ECO:0000313" key="3">
    <source>
        <dbReference type="Proteomes" id="UP000433532"/>
    </source>
</evidence>
<protein>
    <submittedName>
        <fullName evidence="2">Uncharacterized protein</fullName>
    </submittedName>
</protein>
<reference evidence="2 3" key="1">
    <citation type="submission" date="2019-11" db="EMBL/GenBank/DDBJ databases">
        <title>Genomes of ocular Pseudomonas aeruginosa isolates.</title>
        <authorList>
            <person name="Khan M."/>
            <person name="Rice S.A."/>
            <person name="Willcox M.D.P."/>
            <person name="Stapleton F."/>
        </authorList>
    </citation>
    <scope>NUCLEOTIDE SEQUENCE [LARGE SCALE GENOMIC DNA]</scope>
    <source>
        <strain evidence="2 3">PA221</strain>
    </source>
</reference>
<name>A0A844NV60_PSEAI</name>
<feature type="region of interest" description="Disordered" evidence="1">
    <location>
        <begin position="103"/>
        <end position="132"/>
    </location>
</feature>
<accession>A0A844NV60</accession>
<gene>
    <name evidence="2" type="ORF">GNQ48_32840</name>
</gene>
<comment type="caution">
    <text evidence="2">The sequence shown here is derived from an EMBL/GenBank/DDBJ whole genome shotgun (WGS) entry which is preliminary data.</text>
</comment>
<dbReference type="EMBL" id="WOAD01000098">
    <property type="protein sequence ID" value="MUI39738.1"/>
    <property type="molecule type" value="Genomic_DNA"/>
</dbReference>
<organism evidence="2 3">
    <name type="scientific">Pseudomonas aeruginosa</name>
    <dbReference type="NCBI Taxonomy" id="287"/>
    <lineage>
        <taxon>Bacteria</taxon>
        <taxon>Pseudomonadati</taxon>
        <taxon>Pseudomonadota</taxon>
        <taxon>Gammaproteobacteria</taxon>
        <taxon>Pseudomonadales</taxon>
        <taxon>Pseudomonadaceae</taxon>
        <taxon>Pseudomonas</taxon>
    </lineage>
</organism>
<feature type="region of interest" description="Disordered" evidence="1">
    <location>
        <begin position="1"/>
        <end position="64"/>
    </location>
</feature>